<organism evidence="7 8">
    <name type="scientific">Methanobrevibacter millerae</name>
    <dbReference type="NCBI Taxonomy" id="230361"/>
    <lineage>
        <taxon>Archaea</taxon>
        <taxon>Methanobacteriati</taxon>
        <taxon>Methanobacteriota</taxon>
        <taxon>Methanomada group</taxon>
        <taxon>Methanobacteria</taxon>
        <taxon>Methanobacteriales</taxon>
        <taxon>Methanobacteriaceae</taxon>
        <taxon>Methanobrevibacter</taxon>
    </lineage>
</organism>
<sequence length="113" mass="13511">MNEKDKRSAETIIDYCDRIADYLNRFDDDKEIYMSDSLYKDACALVIIQMGEFANRFSDEFLEEYDGIEWGQLIGLRNVTAHNYENIIDDIIWEVMHDDVPEIKEYLEKILYH</sequence>
<dbReference type="GO" id="GO:0000166">
    <property type="term" value="F:nucleotide binding"/>
    <property type="evidence" value="ECO:0007669"/>
    <property type="project" value="UniProtKB-KW"/>
</dbReference>
<dbReference type="GO" id="GO:0110001">
    <property type="term" value="C:toxin-antitoxin complex"/>
    <property type="evidence" value="ECO:0007669"/>
    <property type="project" value="InterPro"/>
</dbReference>
<gene>
    <name evidence="7" type="ORF">sm9_0481</name>
</gene>
<dbReference type="InterPro" id="IPR037038">
    <property type="entry name" value="HepT-like_sf"/>
</dbReference>
<dbReference type="GO" id="GO:0004540">
    <property type="term" value="F:RNA nuclease activity"/>
    <property type="evidence" value="ECO:0007669"/>
    <property type="project" value="InterPro"/>
</dbReference>
<comment type="similarity">
    <text evidence="6">Belongs to the HepT RNase toxin family.</text>
</comment>
<keyword evidence="3" id="KW-0540">Nuclease</keyword>
<proteinExistence type="inferred from homology"/>
<evidence type="ECO:0000256" key="3">
    <source>
        <dbReference type="ARBA" id="ARBA00022722"/>
    </source>
</evidence>
<evidence type="ECO:0000256" key="4">
    <source>
        <dbReference type="ARBA" id="ARBA00022741"/>
    </source>
</evidence>
<dbReference type="KEGG" id="mmil:sm9_0481"/>
<dbReference type="PATRIC" id="fig|230361.4.peg.496"/>
<evidence type="ECO:0008006" key="9">
    <source>
        <dbReference type="Google" id="ProtNLM"/>
    </source>
</evidence>
<evidence type="ECO:0000256" key="5">
    <source>
        <dbReference type="ARBA" id="ARBA00022801"/>
    </source>
</evidence>
<keyword evidence="8" id="KW-1185">Reference proteome</keyword>
<evidence type="ECO:0000313" key="8">
    <source>
        <dbReference type="Proteomes" id="UP000067738"/>
    </source>
</evidence>
<name>A0A0U3CEN0_9EURY</name>
<dbReference type="RefSeq" id="WP_058738611.1">
    <property type="nucleotide sequence ID" value="NZ_CP011266.1"/>
</dbReference>
<evidence type="ECO:0000313" key="7">
    <source>
        <dbReference type="EMBL" id="ALT68283.1"/>
    </source>
</evidence>
<dbReference type="InterPro" id="IPR008201">
    <property type="entry name" value="HepT-like"/>
</dbReference>
<dbReference type="PANTHER" id="PTHR34139:SF1">
    <property type="entry name" value="RNASE MJ1380-RELATED"/>
    <property type="match status" value="1"/>
</dbReference>
<dbReference type="InterPro" id="IPR051813">
    <property type="entry name" value="HepT_RNase_toxin"/>
</dbReference>
<dbReference type="Pfam" id="PF01934">
    <property type="entry name" value="HepT-like"/>
    <property type="match status" value="1"/>
</dbReference>
<protein>
    <recommendedName>
        <fullName evidence="9">DUF86 domain-containing protein</fullName>
    </recommendedName>
</protein>
<keyword evidence="1" id="KW-0597">Phosphoprotein</keyword>
<keyword evidence="4" id="KW-0547">Nucleotide-binding</keyword>
<evidence type="ECO:0000256" key="1">
    <source>
        <dbReference type="ARBA" id="ARBA00022553"/>
    </source>
</evidence>
<evidence type="ECO:0000256" key="2">
    <source>
        <dbReference type="ARBA" id="ARBA00022649"/>
    </source>
</evidence>
<keyword evidence="5" id="KW-0378">Hydrolase</keyword>
<dbReference type="OrthoDB" id="82563at2157"/>
<dbReference type="GeneID" id="26735458"/>
<dbReference type="PANTHER" id="PTHR34139">
    <property type="entry name" value="UPF0331 PROTEIN MJ0127"/>
    <property type="match status" value="1"/>
</dbReference>
<reference evidence="7 8" key="1">
    <citation type="submission" date="2015-04" db="EMBL/GenBank/DDBJ databases">
        <title>The complete genome sequence of the rumen methanogen Methanobrevibacter millerae SM9.</title>
        <authorList>
            <person name="Leahy S.C."/>
            <person name="Kelly W.J."/>
            <person name="Pacheco D.M."/>
            <person name="Li D."/>
            <person name="Altermann E."/>
            <person name="Attwood G.T."/>
        </authorList>
    </citation>
    <scope>NUCLEOTIDE SEQUENCE [LARGE SCALE GENOMIC DNA]</scope>
    <source>
        <strain evidence="7 8">SM9</strain>
    </source>
</reference>
<dbReference type="EMBL" id="CP011266">
    <property type="protein sequence ID" value="ALT68283.1"/>
    <property type="molecule type" value="Genomic_DNA"/>
</dbReference>
<evidence type="ECO:0000256" key="6">
    <source>
        <dbReference type="ARBA" id="ARBA00024207"/>
    </source>
</evidence>
<keyword evidence="2" id="KW-1277">Toxin-antitoxin system</keyword>
<dbReference type="Proteomes" id="UP000067738">
    <property type="component" value="Chromosome"/>
</dbReference>
<accession>A0A0U3CEN0</accession>
<dbReference type="Gene3D" id="1.20.120.580">
    <property type="entry name" value="bsu32300-like"/>
    <property type="match status" value="1"/>
</dbReference>
<dbReference type="GO" id="GO:0016787">
    <property type="term" value="F:hydrolase activity"/>
    <property type="evidence" value="ECO:0007669"/>
    <property type="project" value="UniProtKB-KW"/>
</dbReference>
<dbReference type="AlphaFoldDB" id="A0A0U3CEN0"/>